<dbReference type="OrthoDB" id="9810929at2"/>
<dbReference type="InterPro" id="IPR001347">
    <property type="entry name" value="SIS_dom"/>
</dbReference>
<dbReference type="GO" id="GO:0097367">
    <property type="term" value="F:carbohydrate derivative binding"/>
    <property type="evidence" value="ECO:0007669"/>
    <property type="project" value="InterPro"/>
</dbReference>
<dbReference type="PANTHER" id="PTHR30390">
    <property type="entry name" value="SEDOHEPTULOSE 7-PHOSPHATE ISOMERASE / DNAA INITIATOR-ASSOCIATING FACTOR FOR REPLICATION INITIATION"/>
    <property type="match status" value="1"/>
</dbReference>
<name>A0A916QK50_9GAMM</name>
<feature type="domain" description="SIS" evidence="1">
    <location>
        <begin position="36"/>
        <end position="197"/>
    </location>
</feature>
<dbReference type="Gene3D" id="3.40.50.10490">
    <property type="entry name" value="Glucose-6-phosphate isomerase like protein, domain 1"/>
    <property type="match status" value="1"/>
</dbReference>
<dbReference type="AlphaFoldDB" id="A0A916QK50"/>
<dbReference type="SUPFAM" id="SSF53697">
    <property type="entry name" value="SIS domain"/>
    <property type="match status" value="1"/>
</dbReference>
<gene>
    <name evidence="2" type="primary">gmhA</name>
    <name evidence="2" type="ORF">GCM10011403_22290</name>
</gene>
<sequence>MNQSSYFADKLAQRKDILDRSMHAVQDQLIDAAHLIGDSLLQGGKVATLGLAGSTSIAQYLAALLMTRFDRERPGLPAISLNADSVTYSAAVSEFSQRNTWSALIRTLVQPPDILVLYSANDETPSCREAIETATDRGIPVVLFNSALSTSLGSLLCENSIEIQVIGSVSHEIQEMHLATTHTLCDLIDIQIFGDAS</sequence>
<keyword evidence="2" id="KW-0413">Isomerase</keyword>
<dbReference type="EMBL" id="BMIY01000009">
    <property type="protein sequence ID" value="GFZ78733.1"/>
    <property type="molecule type" value="Genomic_DNA"/>
</dbReference>
<dbReference type="GO" id="GO:1901135">
    <property type="term" value="P:carbohydrate derivative metabolic process"/>
    <property type="evidence" value="ECO:0007669"/>
    <property type="project" value="InterPro"/>
</dbReference>
<evidence type="ECO:0000259" key="1">
    <source>
        <dbReference type="PROSITE" id="PS51464"/>
    </source>
</evidence>
<keyword evidence="3" id="KW-1185">Reference proteome</keyword>
<dbReference type="InterPro" id="IPR046348">
    <property type="entry name" value="SIS_dom_sf"/>
</dbReference>
<organism evidence="2 3">
    <name type="scientific">Pseudohongiella nitratireducens</name>
    <dbReference type="NCBI Taxonomy" id="1768907"/>
    <lineage>
        <taxon>Bacteria</taxon>
        <taxon>Pseudomonadati</taxon>
        <taxon>Pseudomonadota</taxon>
        <taxon>Gammaproteobacteria</taxon>
        <taxon>Pseudomonadales</taxon>
        <taxon>Pseudohongiellaceae</taxon>
        <taxon>Pseudohongiella</taxon>
    </lineage>
</organism>
<protein>
    <submittedName>
        <fullName evidence="2">Phosphoheptose isomerase</fullName>
    </submittedName>
</protein>
<reference evidence="2" key="2">
    <citation type="submission" date="2020-09" db="EMBL/GenBank/DDBJ databases">
        <authorList>
            <person name="Sun Q."/>
            <person name="Zhou Y."/>
        </authorList>
    </citation>
    <scope>NUCLEOTIDE SEQUENCE</scope>
    <source>
        <strain evidence="2">CGMCC 1.15425</strain>
    </source>
</reference>
<dbReference type="PANTHER" id="PTHR30390:SF6">
    <property type="entry name" value="DNAA INITIATOR-ASSOCIATING PROTEIN DIAA"/>
    <property type="match status" value="1"/>
</dbReference>
<dbReference type="Pfam" id="PF13580">
    <property type="entry name" value="SIS_2"/>
    <property type="match status" value="1"/>
</dbReference>
<dbReference type="InterPro" id="IPR050099">
    <property type="entry name" value="SIS_GmhA/DiaA_subfam"/>
</dbReference>
<reference evidence="2" key="1">
    <citation type="journal article" date="2014" name="Int. J. Syst. Evol. Microbiol.">
        <title>Complete genome sequence of Corynebacterium casei LMG S-19264T (=DSM 44701T), isolated from a smear-ripened cheese.</title>
        <authorList>
            <consortium name="US DOE Joint Genome Institute (JGI-PGF)"/>
            <person name="Walter F."/>
            <person name="Albersmeier A."/>
            <person name="Kalinowski J."/>
            <person name="Ruckert C."/>
        </authorList>
    </citation>
    <scope>NUCLEOTIDE SEQUENCE</scope>
    <source>
        <strain evidence="2">CGMCC 1.15425</strain>
    </source>
</reference>
<dbReference type="Proteomes" id="UP000627715">
    <property type="component" value="Unassembled WGS sequence"/>
</dbReference>
<evidence type="ECO:0000313" key="2">
    <source>
        <dbReference type="EMBL" id="GFZ78733.1"/>
    </source>
</evidence>
<dbReference type="RefSeq" id="WP_068810381.1">
    <property type="nucleotide sequence ID" value="NZ_BMIY01000009.1"/>
</dbReference>
<comment type="caution">
    <text evidence="2">The sequence shown here is derived from an EMBL/GenBank/DDBJ whole genome shotgun (WGS) entry which is preliminary data.</text>
</comment>
<proteinExistence type="predicted"/>
<evidence type="ECO:0000313" key="3">
    <source>
        <dbReference type="Proteomes" id="UP000627715"/>
    </source>
</evidence>
<accession>A0A916QK50</accession>
<dbReference type="PROSITE" id="PS51464">
    <property type="entry name" value="SIS"/>
    <property type="match status" value="1"/>
</dbReference>
<dbReference type="GO" id="GO:0016853">
    <property type="term" value="F:isomerase activity"/>
    <property type="evidence" value="ECO:0007669"/>
    <property type="project" value="UniProtKB-KW"/>
</dbReference>